<evidence type="ECO:0000256" key="3">
    <source>
        <dbReference type="ARBA" id="ARBA00023274"/>
    </source>
</evidence>
<dbReference type="InterPro" id="IPR023626">
    <property type="entry name" value="Ribosomal_eL39_dom_sf"/>
</dbReference>
<dbReference type="GO" id="GO:0003735">
    <property type="term" value="F:structural constituent of ribosome"/>
    <property type="evidence" value="ECO:0007669"/>
    <property type="project" value="InterPro"/>
</dbReference>
<dbReference type="PANTHER" id="PTHR19970:SF0">
    <property type="entry name" value="LARGE RIBOSOMAL SUBUNIT PROTEIN EL39"/>
    <property type="match status" value="1"/>
</dbReference>
<keyword evidence="5" id="KW-1185">Reference proteome</keyword>
<accession>A0A0L0GB18</accession>
<keyword evidence="2" id="KW-0689">Ribosomal protein</keyword>
<evidence type="ECO:0000256" key="1">
    <source>
        <dbReference type="ARBA" id="ARBA00009339"/>
    </source>
</evidence>
<gene>
    <name evidence="4" type="ORF">SARC_01748</name>
</gene>
<dbReference type="AlphaFoldDB" id="A0A0L0GB18"/>
<reference evidence="4 5" key="1">
    <citation type="submission" date="2011-02" db="EMBL/GenBank/DDBJ databases">
        <title>The Genome Sequence of Sphaeroforma arctica JP610.</title>
        <authorList>
            <consortium name="The Broad Institute Genome Sequencing Platform"/>
            <person name="Russ C."/>
            <person name="Cuomo C."/>
            <person name="Young S.K."/>
            <person name="Zeng Q."/>
            <person name="Gargeya S."/>
            <person name="Alvarado L."/>
            <person name="Berlin A."/>
            <person name="Chapman S.B."/>
            <person name="Chen Z."/>
            <person name="Freedman E."/>
            <person name="Gellesch M."/>
            <person name="Goldberg J."/>
            <person name="Griggs A."/>
            <person name="Gujja S."/>
            <person name="Heilman E."/>
            <person name="Heiman D."/>
            <person name="Howarth C."/>
            <person name="Mehta T."/>
            <person name="Neiman D."/>
            <person name="Pearson M."/>
            <person name="Roberts A."/>
            <person name="Saif S."/>
            <person name="Shea T."/>
            <person name="Shenoy N."/>
            <person name="Sisk P."/>
            <person name="Stolte C."/>
            <person name="Sykes S."/>
            <person name="White J."/>
            <person name="Yandava C."/>
            <person name="Burger G."/>
            <person name="Gray M.W."/>
            <person name="Holland P.W.H."/>
            <person name="King N."/>
            <person name="Lang F.B.F."/>
            <person name="Roger A.J."/>
            <person name="Ruiz-Trillo I."/>
            <person name="Haas B."/>
            <person name="Nusbaum C."/>
            <person name="Birren B."/>
        </authorList>
    </citation>
    <scope>NUCLEOTIDE SEQUENCE [LARGE SCALE GENOMIC DNA]</scope>
    <source>
        <strain evidence="4 5">JP610</strain>
    </source>
</reference>
<protein>
    <recommendedName>
        <fullName evidence="6">Ribosomal protein L39e</fullName>
    </recommendedName>
</protein>
<dbReference type="InterPro" id="IPR000077">
    <property type="entry name" value="Ribosomal_eL39"/>
</dbReference>
<dbReference type="GO" id="GO:0006412">
    <property type="term" value="P:translation"/>
    <property type="evidence" value="ECO:0007669"/>
    <property type="project" value="InterPro"/>
</dbReference>
<comment type="similarity">
    <text evidence="1">Belongs to the eukaryotic ribosomal protein eL39 family.</text>
</comment>
<dbReference type="Gene3D" id="1.10.1620.10">
    <property type="entry name" value="Ribosomal protein L39e"/>
    <property type="match status" value="1"/>
</dbReference>
<evidence type="ECO:0000313" key="5">
    <source>
        <dbReference type="Proteomes" id="UP000054560"/>
    </source>
</evidence>
<organism evidence="4 5">
    <name type="scientific">Sphaeroforma arctica JP610</name>
    <dbReference type="NCBI Taxonomy" id="667725"/>
    <lineage>
        <taxon>Eukaryota</taxon>
        <taxon>Ichthyosporea</taxon>
        <taxon>Ichthyophonida</taxon>
        <taxon>Sphaeroforma</taxon>
    </lineage>
</organism>
<dbReference type="Pfam" id="PF00832">
    <property type="entry name" value="Ribosomal_L39"/>
    <property type="match status" value="1"/>
</dbReference>
<dbReference type="STRING" id="667725.A0A0L0GB18"/>
<proteinExistence type="inferred from homology"/>
<dbReference type="GeneID" id="25902252"/>
<keyword evidence="3" id="KW-0687">Ribonucleoprotein</keyword>
<evidence type="ECO:0000313" key="4">
    <source>
        <dbReference type="EMBL" id="KNC86089.1"/>
    </source>
</evidence>
<dbReference type="FunFam" id="1.10.1620.10:FF:000001">
    <property type="entry name" value="60S ribosomal protein-like L39"/>
    <property type="match status" value="1"/>
</dbReference>
<dbReference type="Proteomes" id="UP000054560">
    <property type="component" value="Unassembled WGS sequence"/>
</dbReference>
<dbReference type="EMBL" id="KQ241668">
    <property type="protein sequence ID" value="KNC86089.1"/>
    <property type="molecule type" value="Genomic_DNA"/>
</dbReference>
<name>A0A0L0GB18_9EUKA</name>
<sequence>MPSHKTTIIKTRLAKAAKQNRPLPNWIRMKTGNTIRAPDSYLAEEAACFEFAAELAKTLADNTAEVSHYLHEQKICGAIIPF</sequence>
<dbReference type="OrthoDB" id="6332053at2759"/>
<dbReference type="SUPFAM" id="SSF48662">
    <property type="entry name" value="Ribosomal protein L39e"/>
    <property type="match status" value="1"/>
</dbReference>
<dbReference type="GO" id="GO:0022625">
    <property type="term" value="C:cytosolic large ribosomal subunit"/>
    <property type="evidence" value="ECO:0007669"/>
    <property type="project" value="TreeGrafter"/>
</dbReference>
<dbReference type="RefSeq" id="XP_014159991.1">
    <property type="nucleotide sequence ID" value="XM_014304516.1"/>
</dbReference>
<evidence type="ECO:0000256" key="2">
    <source>
        <dbReference type="ARBA" id="ARBA00022980"/>
    </source>
</evidence>
<evidence type="ECO:0008006" key="6">
    <source>
        <dbReference type="Google" id="ProtNLM"/>
    </source>
</evidence>
<dbReference type="PANTHER" id="PTHR19970">
    <property type="entry name" value="RIBOSOMAL PROTEIN L39E"/>
    <property type="match status" value="1"/>
</dbReference>